<accession>X1GU20</accession>
<dbReference type="Gene3D" id="2.20.25.340">
    <property type="match status" value="1"/>
</dbReference>
<dbReference type="Pfam" id="PF21423">
    <property type="entry name" value="AhtL-like_1st"/>
    <property type="match status" value="1"/>
</dbReference>
<dbReference type="InterPro" id="IPR049032">
    <property type="entry name" value="AhtL-like_N"/>
</dbReference>
<name>X1GU20_9ZZZZ</name>
<dbReference type="AlphaFoldDB" id="X1GU20"/>
<dbReference type="EMBL" id="BARU01016530">
    <property type="protein sequence ID" value="GAH61416.1"/>
    <property type="molecule type" value="Genomic_DNA"/>
</dbReference>
<reference evidence="2" key="1">
    <citation type="journal article" date="2014" name="Front. Microbiol.">
        <title>High frequency of phylogenetically diverse reductive dehalogenase-homologous genes in deep subseafloor sedimentary metagenomes.</title>
        <authorList>
            <person name="Kawai M."/>
            <person name="Futagami T."/>
            <person name="Toyoda A."/>
            <person name="Takaki Y."/>
            <person name="Nishi S."/>
            <person name="Hori S."/>
            <person name="Arai W."/>
            <person name="Tsubouchi T."/>
            <person name="Morono Y."/>
            <person name="Uchiyama I."/>
            <person name="Ito T."/>
            <person name="Fujiyama A."/>
            <person name="Inagaki F."/>
            <person name="Takami H."/>
        </authorList>
    </citation>
    <scope>NUCLEOTIDE SEQUENCE</scope>
    <source>
        <strain evidence="2">Expedition CK06-06</strain>
    </source>
</reference>
<gene>
    <name evidence="2" type="ORF">S03H2_27461</name>
</gene>
<evidence type="ECO:0000259" key="1">
    <source>
        <dbReference type="Pfam" id="PF21423"/>
    </source>
</evidence>
<proteinExistence type="predicted"/>
<dbReference type="SUPFAM" id="SSF53706">
    <property type="entry name" value="Formate dehydrogenase/DMSO reductase, domains 1-3"/>
    <property type="match status" value="1"/>
</dbReference>
<sequence length="138" mass="15852">MSVTKNDYSKLIKVMSDVFGSFSLGEDLMRSTTPKEIKEVEKEKVSVTATMGGGIFVHVKNGRVIKTDPLTIPDDVRQYEIEARGKVFKPPRKCLPDMWAHGYRRWVYDSSRVRYPLKRVGLSIPCQAHHIRLKVILF</sequence>
<comment type="caution">
    <text evidence="2">The sequence shown here is derived from an EMBL/GenBank/DDBJ whole genome shotgun (WGS) entry which is preliminary data.</text>
</comment>
<feature type="domain" description="Pyrogallol hydroxytransferase large subunit-like N-terminal" evidence="1">
    <location>
        <begin position="53"/>
        <end position="102"/>
    </location>
</feature>
<protein>
    <recommendedName>
        <fullName evidence="1">Pyrogallol hydroxytransferase large subunit-like N-terminal domain-containing protein</fullName>
    </recommendedName>
</protein>
<organism evidence="2">
    <name type="scientific">marine sediment metagenome</name>
    <dbReference type="NCBI Taxonomy" id="412755"/>
    <lineage>
        <taxon>unclassified sequences</taxon>
        <taxon>metagenomes</taxon>
        <taxon>ecological metagenomes</taxon>
    </lineage>
</organism>
<evidence type="ECO:0000313" key="2">
    <source>
        <dbReference type="EMBL" id="GAH61416.1"/>
    </source>
</evidence>